<protein>
    <recommendedName>
        <fullName evidence="9">TRAP transporter small permease protein</fullName>
    </recommendedName>
</protein>
<dbReference type="EMBL" id="JACVXA010000032">
    <property type="protein sequence ID" value="MBE3638783.1"/>
    <property type="molecule type" value="Genomic_DNA"/>
</dbReference>
<gene>
    <name evidence="11" type="ORF">ICN82_11255</name>
</gene>
<sequence length="170" mass="18793">MDRLDRLLWRCVDFAILLAVLGMVCLITLQVGSRLFGASVPWTEELSRFLFIWTVWFGMAASFRMKTHPSLDILPALATGRLHRILRVVPVLATILLFSAVSYHGYRLVRQQMLFGETSPILGVGMYWATLPLVIGSALSIIAALADALRGDPVSGVPRPPATEHERPAP</sequence>
<comment type="subunit">
    <text evidence="9">The complex comprises the extracytoplasmic solute receptor protein and the two transmembrane proteins.</text>
</comment>
<evidence type="ECO:0000313" key="11">
    <source>
        <dbReference type="EMBL" id="MBE3638783.1"/>
    </source>
</evidence>
<dbReference type="GO" id="GO:0005886">
    <property type="term" value="C:plasma membrane"/>
    <property type="evidence" value="ECO:0007669"/>
    <property type="project" value="UniProtKB-SubCell"/>
</dbReference>
<evidence type="ECO:0000256" key="1">
    <source>
        <dbReference type="ARBA" id="ARBA00004429"/>
    </source>
</evidence>
<keyword evidence="3" id="KW-1003">Cell membrane</keyword>
<keyword evidence="4 9" id="KW-0997">Cell inner membrane</keyword>
<keyword evidence="12" id="KW-1185">Reference proteome</keyword>
<feature type="transmembrane region" description="Helical" evidence="9">
    <location>
        <begin position="126"/>
        <end position="149"/>
    </location>
</feature>
<keyword evidence="2 9" id="KW-0813">Transport</keyword>
<evidence type="ECO:0000256" key="7">
    <source>
        <dbReference type="ARBA" id="ARBA00023136"/>
    </source>
</evidence>
<feature type="transmembrane region" description="Helical" evidence="9">
    <location>
        <begin position="7"/>
        <end position="29"/>
    </location>
</feature>
<dbReference type="Proteomes" id="UP000609121">
    <property type="component" value="Unassembled WGS sequence"/>
</dbReference>
<dbReference type="GO" id="GO:0022857">
    <property type="term" value="F:transmembrane transporter activity"/>
    <property type="evidence" value="ECO:0007669"/>
    <property type="project" value="UniProtKB-UniRule"/>
</dbReference>
<evidence type="ECO:0000256" key="9">
    <source>
        <dbReference type="RuleBase" id="RU369079"/>
    </source>
</evidence>
<keyword evidence="5 9" id="KW-0812">Transmembrane</keyword>
<reference evidence="11" key="1">
    <citation type="submission" date="2020-09" db="EMBL/GenBank/DDBJ databases">
        <title>A novel bacterium of genus Mangrovicoccus, isolated from South China Sea.</title>
        <authorList>
            <person name="Huang H."/>
            <person name="Mo K."/>
            <person name="Hu Y."/>
        </authorList>
    </citation>
    <scope>NUCLEOTIDE SEQUENCE</scope>
    <source>
        <strain evidence="11">HB182678</strain>
    </source>
</reference>
<evidence type="ECO:0000256" key="2">
    <source>
        <dbReference type="ARBA" id="ARBA00022448"/>
    </source>
</evidence>
<dbReference type="PANTHER" id="PTHR35011">
    <property type="entry name" value="2,3-DIKETO-L-GULONATE TRAP TRANSPORTER SMALL PERMEASE PROTEIN YIAM"/>
    <property type="match status" value="1"/>
</dbReference>
<feature type="transmembrane region" description="Helical" evidence="9">
    <location>
        <begin position="49"/>
        <end position="65"/>
    </location>
</feature>
<dbReference type="Pfam" id="PF04290">
    <property type="entry name" value="DctQ"/>
    <property type="match status" value="1"/>
</dbReference>
<evidence type="ECO:0000256" key="8">
    <source>
        <dbReference type="ARBA" id="ARBA00038436"/>
    </source>
</evidence>
<comment type="caution">
    <text evidence="11">The sequence shown here is derived from an EMBL/GenBank/DDBJ whole genome shotgun (WGS) entry which is preliminary data.</text>
</comment>
<feature type="domain" description="Tripartite ATP-independent periplasmic transporters DctQ component" evidence="10">
    <location>
        <begin position="23"/>
        <end position="150"/>
    </location>
</feature>
<evidence type="ECO:0000256" key="6">
    <source>
        <dbReference type="ARBA" id="ARBA00022989"/>
    </source>
</evidence>
<comment type="subcellular location">
    <subcellularLocation>
        <location evidence="1 9">Cell inner membrane</location>
        <topology evidence="1 9">Multi-pass membrane protein</topology>
    </subcellularLocation>
</comment>
<name>A0A8J6YZL6_9RHOB</name>
<dbReference type="InterPro" id="IPR007387">
    <property type="entry name" value="TRAP_DctQ"/>
</dbReference>
<proteinExistence type="inferred from homology"/>
<evidence type="ECO:0000313" key="12">
    <source>
        <dbReference type="Proteomes" id="UP000609121"/>
    </source>
</evidence>
<comment type="function">
    <text evidence="9">Part of the tripartite ATP-independent periplasmic (TRAP) transport system.</text>
</comment>
<feature type="transmembrane region" description="Helical" evidence="9">
    <location>
        <begin position="85"/>
        <end position="106"/>
    </location>
</feature>
<evidence type="ECO:0000256" key="4">
    <source>
        <dbReference type="ARBA" id="ARBA00022519"/>
    </source>
</evidence>
<accession>A0A8J6YZL6</accession>
<keyword evidence="6 9" id="KW-1133">Transmembrane helix</keyword>
<evidence type="ECO:0000256" key="3">
    <source>
        <dbReference type="ARBA" id="ARBA00022475"/>
    </source>
</evidence>
<evidence type="ECO:0000259" key="10">
    <source>
        <dbReference type="Pfam" id="PF04290"/>
    </source>
</evidence>
<dbReference type="AlphaFoldDB" id="A0A8J6YZL6"/>
<comment type="similarity">
    <text evidence="8 9">Belongs to the TRAP transporter small permease family.</text>
</comment>
<evidence type="ECO:0000256" key="5">
    <source>
        <dbReference type="ARBA" id="ARBA00022692"/>
    </source>
</evidence>
<dbReference type="RefSeq" id="WP_193182760.1">
    <property type="nucleotide sequence ID" value="NZ_JACVXA010000032.1"/>
</dbReference>
<dbReference type="InterPro" id="IPR055348">
    <property type="entry name" value="DctQ"/>
</dbReference>
<keyword evidence="7 9" id="KW-0472">Membrane</keyword>
<organism evidence="11 12">
    <name type="scientific">Mangrovicoccus algicola</name>
    <dbReference type="NCBI Taxonomy" id="2771008"/>
    <lineage>
        <taxon>Bacteria</taxon>
        <taxon>Pseudomonadati</taxon>
        <taxon>Pseudomonadota</taxon>
        <taxon>Alphaproteobacteria</taxon>
        <taxon>Rhodobacterales</taxon>
        <taxon>Paracoccaceae</taxon>
        <taxon>Mangrovicoccus</taxon>
    </lineage>
</organism>